<evidence type="ECO:0000256" key="7">
    <source>
        <dbReference type="ARBA" id="ARBA00048258"/>
    </source>
</evidence>
<dbReference type="Gene3D" id="3.40.50.620">
    <property type="entry name" value="HUPs"/>
    <property type="match status" value="1"/>
</dbReference>
<accession>A0A0P1HKK5</accession>
<dbReference type="InterPro" id="IPR042176">
    <property type="entry name" value="Pantoate_ligase_C"/>
</dbReference>
<keyword evidence="6 8" id="KW-0067">ATP-binding</keyword>
<feature type="binding site" evidence="8">
    <location>
        <position position="63"/>
    </location>
    <ligand>
        <name>beta-alanine</name>
        <dbReference type="ChEBI" id="CHEBI:57966"/>
    </ligand>
</feature>
<feature type="binding site" evidence="8">
    <location>
        <begin position="150"/>
        <end position="153"/>
    </location>
    <ligand>
        <name>ATP</name>
        <dbReference type="ChEBI" id="CHEBI:30616"/>
    </ligand>
</feature>
<dbReference type="NCBIfam" id="TIGR00125">
    <property type="entry name" value="cyt_tran_rel"/>
    <property type="match status" value="1"/>
</dbReference>
<sequence>MTAPILRRLADLRAKTAEWRSNGETIGLVPTMGALHAGHMSLVEAANQACDRVIVTIFVNPKQFNNAEDLANYPRTETEDAEKLAPYGVDLIYVPDPDQIYPGGYATNVSVGGSITDVMEGPFRPGHFDGVATVVAKLFLQTGADQAFFGQKDYQQLMVVTRMARDLDIPITVHGCETVREPSGLAMSSRNLRLSPEALAKAAALNAEMRKAAAEASAGMPWPPLEAAARKALAQAGFGDVEYFDLRCAETLEALGTPSRPARLLAAAWMDGIRLIDNIDVPQKQS</sequence>
<dbReference type="PANTHER" id="PTHR21299:SF1">
    <property type="entry name" value="PANTOATE--BETA-ALANINE LIGASE"/>
    <property type="match status" value="1"/>
</dbReference>
<keyword evidence="5 8" id="KW-0547">Nucleotide-binding</keyword>
<protein>
    <recommendedName>
        <fullName evidence="8">Pantothenate synthetase</fullName>
        <shortName evidence="8">PS</shortName>
        <ecNumber evidence="8">6.3.2.1</ecNumber>
    </recommendedName>
    <alternativeName>
        <fullName evidence="8">Pantoate--beta-alanine ligase</fullName>
    </alternativeName>
    <alternativeName>
        <fullName evidence="8">Pantoate-activating enzyme</fullName>
    </alternativeName>
</protein>
<dbReference type="RefSeq" id="WP_058285501.1">
    <property type="nucleotide sequence ID" value="NZ_CYSR01000011.1"/>
</dbReference>
<feature type="binding site" evidence="8">
    <location>
        <position position="63"/>
    </location>
    <ligand>
        <name>(R)-pantoate</name>
        <dbReference type="ChEBI" id="CHEBI:15980"/>
    </ligand>
</feature>
<dbReference type="GO" id="GO:0004592">
    <property type="term" value="F:pantoate-beta-alanine ligase activity"/>
    <property type="evidence" value="ECO:0007669"/>
    <property type="project" value="UniProtKB-UniRule"/>
</dbReference>
<dbReference type="PANTHER" id="PTHR21299">
    <property type="entry name" value="CYTIDYLATE KINASE/PANTOATE-BETA-ALANINE LIGASE"/>
    <property type="match status" value="1"/>
</dbReference>
<feature type="binding site" evidence="8">
    <location>
        <begin position="187"/>
        <end position="190"/>
    </location>
    <ligand>
        <name>ATP</name>
        <dbReference type="ChEBI" id="CHEBI:30616"/>
    </ligand>
</feature>
<evidence type="ECO:0000313" key="10">
    <source>
        <dbReference type="Proteomes" id="UP000051326"/>
    </source>
</evidence>
<dbReference type="NCBIfam" id="TIGR00018">
    <property type="entry name" value="panC"/>
    <property type="match status" value="1"/>
</dbReference>
<reference evidence="9 10" key="1">
    <citation type="submission" date="2015-09" db="EMBL/GenBank/DDBJ databases">
        <authorList>
            <consortium name="Swine Surveillance"/>
        </authorList>
    </citation>
    <scope>NUCLEOTIDE SEQUENCE [LARGE SCALE GENOMIC DNA]</scope>
    <source>
        <strain evidence="9 10">CECT 8399</strain>
    </source>
</reference>
<dbReference type="GO" id="GO:0005829">
    <property type="term" value="C:cytosol"/>
    <property type="evidence" value="ECO:0007669"/>
    <property type="project" value="TreeGrafter"/>
</dbReference>
<comment type="subunit">
    <text evidence="8">Homodimer.</text>
</comment>
<feature type="active site" description="Proton donor" evidence="8">
    <location>
        <position position="39"/>
    </location>
</feature>
<dbReference type="UniPathway" id="UPA00028">
    <property type="reaction ID" value="UER00005"/>
</dbReference>
<evidence type="ECO:0000256" key="5">
    <source>
        <dbReference type="ARBA" id="ARBA00022741"/>
    </source>
</evidence>
<evidence type="ECO:0000256" key="1">
    <source>
        <dbReference type="ARBA" id="ARBA00004990"/>
    </source>
</evidence>
<name>A0A0P1HKK5_9RHOB</name>
<dbReference type="InterPro" id="IPR003721">
    <property type="entry name" value="Pantoate_ligase"/>
</dbReference>
<feature type="binding site" evidence="8">
    <location>
        <position position="156"/>
    </location>
    <ligand>
        <name>(R)-pantoate</name>
        <dbReference type="ChEBI" id="CHEBI:15980"/>
    </ligand>
</feature>
<dbReference type="Pfam" id="PF02569">
    <property type="entry name" value="Pantoate_ligase"/>
    <property type="match status" value="1"/>
</dbReference>
<comment type="function">
    <text evidence="8">Catalyzes the condensation of pantoate with beta-alanine in an ATP-dependent reaction via a pantoyl-adenylate intermediate.</text>
</comment>
<dbReference type="InterPro" id="IPR004821">
    <property type="entry name" value="Cyt_trans-like"/>
</dbReference>
<keyword evidence="4 8" id="KW-0566">Pantothenate biosynthesis</keyword>
<keyword evidence="3 8" id="KW-0436">Ligase</keyword>
<evidence type="ECO:0000256" key="6">
    <source>
        <dbReference type="ARBA" id="ARBA00022840"/>
    </source>
</evidence>
<comment type="miscellaneous">
    <text evidence="8">The reaction proceeds by a bi uni uni bi ping pong mechanism.</text>
</comment>
<proteinExistence type="inferred from homology"/>
<evidence type="ECO:0000256" key="8">
    <source>
        <dbReference type="HAMAP-Rule" id="MF_00158"/>
    </source>
</evidence>
<comment type="catalytic activity">
    <reaction evidence="7 8">
        <text>(R)-pantoate + beta-alanine + ATP = (R)-pantothenate + AMP + diphosphate + H(+)</text>
        <dbReference type="Rhea" id="RHEA:10912"/>
        <dbReference type="ChEBI" id="CHEBI:15378"/>
        <dbReference type="ChEBI" id="CHEBI:15980"/>
        <dbReference type="ChEBI" id="CHEBI:29032"/>
        <dbReference type="ChEBI" id="CHEBI:30616"/>
        <dbReference type="ChEBI" id="CHEBI:33019"/>
        <dbReference type="ChEBI" id="CHEBI:57966"/>
        <dbReference type="ChEBI" id="CHEBI:456215"/>
        <dbReference type="EC" id="6.3.2.1"/>
    </reaction>
</comment>
<evidence type="ECO:0000256" key="2">
    <source>
        <dbReference type="ARBA" id="ARBA00009256"/>
    </source>
</evidence>
<dbReference type="HAMAP" id="MF_00158">
    <property type="entry name" value="PanC"/>
    <property type="match status" value="1"/>
</dbReference>
<dbReference type="STRING" id="1396826.PHA8399_01316"/>
<dbReference type="Proteomes" id="UP000051326">
    <property type="component" value="Unassembled WGS sequence"/>
</dbReference>
<keyword evidence="8" id="KW-0963">Cytoplasm</keyword>
<comment type="similarity">
    <text evidence="2 8">Belongs to the pantothenate synthetase family.</text>
</comment>
<organism evidence="9 10">
    <name type="scientific">Leisingera aquaemixtae</name>
    <dbReference type="NCBI Taxonomy" id="1396826"/>
    <lineage>
        <taxon>Bacteria</taxon>
        <taxon>Pseudomonadati</taxon>
        <taxon>Pseudomonadota</taxon>
        <taxon>Alphaproteobacteria</taxon>
        <taxon>Rhodobacterales</taxon>
        <taxon>Roseobacteraceae</taxon>
        <taxon>Leisingera</taxon>
    </lineage>
</organism>
<dbReference type="AlphaFoldDB" id="A0A0P1HKK5"/>
<dbReference type="EMBL" id="CYSR01000011">
    <property type="protein sequence ID" value="CUH99200.1"/>
    <property type="molecule type" value="Genomic_DNA"/>
</dbReference>
<dbReference type="GO" id="GO:0015940">
    <property type="term" value="P:pantothenate biosynthetic process"/>
    <property type="evidence" value="ECO:0007669"/>
    <property type="project" value="UniProtKB-UniRule"/>
</dbReference>
<feature type="binding site" evidence="8">
    <location>
        <position position="179"/>
    </location>
    <ligand>
        <name>ATP</name>
        <dbReference type="ChEBI" id="CHEBI:30616"/>
    </ligand>
</feature>
<evidence type="ECO:0000256" key="3">
    <source>
        <dbReference type="ARBA" id="ARBA00022598"/>
    </source>
</evidence>
<dbReference type="CDD" id="cd00560">
    <property type="entry name" value="PanC"/>
    <property type="match status" value="1"/>
</dbReference>
<evidence type="ECO:0000256" key="4">
    <source>
        <dbReference type="ARBA" id="ARBA00022655"/>
    </source>
</evidence>
<dbReference type="GO" id="GO:0005524">
    <property type="term" value="F:ATP binding"/>
    <property type="evidence" value="ECO:0007669"/>
    <property type="project" value="UniProtKB-KW"/>
</dbReference>
<evidence type="ECO:0000313" key="9">
    <source>
        <dbReference type="EMBL" id="CUH99200.1"/>
    </source>
</evidence>
<dbReference type="SUPFAM" id="SSF52374">
    <property type="entry name" value="Nucleotidylyl transferase"/>
    <property type="match status" value="1"/>
</dbReference>
<dbReference type="Gene3D" id="3.30.1300.10">
    <property type="entry name" value="Pantoate-beta-alanine ligase, C-terminal domain"/>
    <property type="match status" value="1"/>
</dbReference>
<dbReference type="EC" id="6.3.2.1" evidence="8"/>
<gene>
    <name evidence="8 9" type="primary">panC</name>
    <name evidence="9" type="ORF">PHA8399_01316</name>
</gene>
<comment type="pathway">
    <text evidence="1 8">Cofactor biosynthesis; (R)-pantothenate biosynthesis; (R)-pantothenate from (R)-pantoate and beta-alanine: step 1/1.</text>
</comment>
<comment type="subcellular location">
    <subcellularLocation>
        <location evidence="8">Cytoplasm</location>
    </subcellularLocation>
</comment>
<feature type="binding site" evidence="8">
    <location>
        <begin position="32"/>
        <end position="39"/>
    </location>
    <ligand>
        <name>ATP</name>
        <dbReference type="ChEBI" id="CHEBI:30616"/>
    </ligand>
</feature>
<dbReference type="InterPro" id="IPR014729">
    <property type="entry name" value="Rossmann-like_a/b/a_fold"/>
</dbReference>